<dbReference type="SUPFAM" id="SSF74653">
    <property type="entry name" value="TolA/TonB C-terminal domain"/>
    <property type="match status" value="1"/>
</dbReference>
<keyword evidence="5" id="KW-0997">Cell inner membrane</keyword>
<protein>
    <recommendedName>
        <fullName evidence="11">TonB C-terminal domain-containing protein</fullName>
    </recommendedName>
</protein>
<name>A0A2G9Y9Y5_9BACT</name>
<dbReference type="InterPro" id="IPR006260">
    <property type="entry name" value="TonB/TolA_C"/>
</dbReference>
<keyword evidence="9 10" id="KW-0472">Membrane</keyword>
<evidence type="ECO:0000256" key="7">
    <source>
        <dbReference type="ARBA" id="ARBA00022927"/>
    </source>
</evidence>
<gene>
    <name evidence="12" type="ORF">COX46_04490</name>
</gene>
<evidence type="ECO:0000256" key="8">
    <source>
        <dbReference type="ARBA" id="ARBA00022989"/>
    </source>
</evidence>
<dbReference type="GO" id="GO:0015031">
    <property type="term" value="P:protein transport"/>
    <property type="evidence" value="ECO:0007669"/>
    <property type="project" value="UniProtKB-KW"/>
</dbReference>
<dbReference type="PROSITE" id="PS52015">
    <property type="entry name" value="TONB_CTD"/>
    <property type="match status" value="1"/>
</dbReference>
<evidence type="ECO:0000256" key="2">
    <source>
        <dbReference type="ARBA" id="ARBA00006555"/>
    </source>
</evidence>
<keyword evidence="3" id="KW-0813">Transport</keyword>
<evidence type="ECO:0000256" key="1">
    <source>
        <dbReference type="ARBA" id="ARBA00004383"/>
    </source>
</evidence>
<dbReference type="InterPro" id="IPR051045">
    <property type="entry name" value="TonB-dependent_transducer"/>
</dbReference>
<keyword evidence="7" id="KW-0653">Protein transport</keyword>
<feature type="domain" description="TonB C-terminal" evidence="11">
    <location>
        <begin position="137"/>
        <end position="228"/>
    </location>
</feature>
<keyword evidence="4" id="KW-1003">Cell membrane</keyword>
<dbReference type="Gene3D" id="3.30.1150.10">
    <property type="match status" value="1"/>
</dbReference>
<accession>A0A2G9Y9Y5</accession>
<evidence type="ECO:0000256" key="3">
    <source>
        <dbReference type="ARBA" id="ARBA00022448"/>
    </source>
</evidence>
<sequence>MVSNRIGWYLSLLLHAMLLPSLFLVTTKTGQPTWEKVIFVSLDTIAPVAKSTLPRKDIPEKNMTPELPKEIGSISPGISQTSEPLVTKIIDLVPQPKSEEVVVPSIASAPFSVNLDTNSPSLSLPSLSGITPLDFSPYFVSVRRHILKKIIYPEIARRRGWEGAVKVTFILDQEGRLKEKKVADSSGYEVLDTAALQSLVKAEPFPPFPSQSNIKNFFFSLTIRYQLQ</sequence>
<comment type="subcellular location">
    <subcellularLocation>
        <location evidence="1">Cell inner membrane</location>
        <topology evidence="1">Single-pass membrane protein</topology>
        <orientation evidence="1">Periplasmic side</orientation>
    </subcellularLocation>
</comment>
<dbReference type="Pfam" id="PF03544">
    <property type="entry name" value="TonB_C"/>
    <property type="match status" value="1"/>
</dbReference>
<dbReference type="PANTHER" id="PTHR33446">
    <property type="entry name" value="PROTEIN TONB-RELATED"/>
    <property type="match status" value="1"/>
</dbReference>
<dbReference type="EMBL" id="PCRF01000221">
    <property type="protein sequence ID" value="PIP16032.1"/>
    <property type="molecule type" value="Genomic_DNA"/>
</dbReference>
<evidence type="ECO:0000259" key="11">
    <source>
        <dbReference type="PROSITE" id="PS52015"/>
    </source>
</evidence>
<dbReference type="AlphaFoldDB" id="A0A2G9Y9Y5"/>
<evidence type="ECO:0000313" key="12">
    <source>
        <dbReference type="EMBL" id="PIP16032.1"/>
    </source>
</evidence>
<comment type="similarity">
    <text evidence="2">Belongs to the TonB family.</text>
</comment>
<dbReference type="NCBIfam" id="TIGR01352">
    <property type="entry name" value="tonB_Cterm"/>
    <property type="match status" value="1"/>
</dbReference>
<dbReference type="Proteomes" id="UP000230392">
    <property type="component" value="Unassembled WGS sequence"/>
</dbReference>
<evidence type="ECO:0000256" key="4">
    <source>
        <dbReference type="ARBA" id="ARBA00022475"/>
    </source>
</evidence>
<reference evidence="12 13" key="1">
    <citation type="submission" date="2017-09" db="EMBL/GenBank/DDBJ databases">
        <title>Depth-based differentiation of microbial function through sediment-hosted aquifers and enrichment of novel symbionts in the deep terrestrial subsurface.</title>
        <authorList>
            <person name="Probst A.J."/>
            <person name="Ladd B."/>
            <person name="Jarett J.K."/>
            <person name="Geller-Mcgrath D.E."/>
            <person name="Sieber C.M."/>
            <person name="Emerson J.B."/>
            <person name="Anantharaman K."/>
            <person name="Thomas B.C."/>
            <person name="Malmstrom R."/>
            <person name="Stieglmeier M."/>
            <person name="Klingl A."/>
            <person name="Woyke T."/>
            <person name="Ryan C.M."/>
            <person name="Banfield J.F."/>
        </authorList>
    </citation>
    <scope>NUCLEOTIDE SEQUENCE [LARGE SCALE GENOMIC DNA]</scope>
    <source>
        <strain evidence="12">CG23_combo_of_CG06-09_8_20_14_all_48_7</strain>
    </source>
</reference>
<proteinExistence type="inferred from homology"/>
<evidence type="ECO:0000256" key="6">
    <source>
        <dbReference type="ARBA" id="ARBA00022692"/>
    </source>
</evidence>
<dbReference type="GO" id="GO:0055085">
    <property type="term" value="P:transmembrane transport"/>
    <property type="evidence" value="ECO:0007669"/>
    <property type="project" value="InterPro"/>
</dbReference>
<feature type="transmembrane region" description="Helical" evidence="10">
    <location>
        <begin position="6"/>
        <end position="26"/>
    </location>
</feature>
<comment type="caution">
    <text evidence="12">The sequence shown here is derived from an EMBL/GenBank/DDBJ whole genome shotgun (WGS) entry which is preliminary data.</text>
</comment>
<organism evidence="12 13">
    <name type="scientific">bacterium (Candidatus Ratteibacteria) CG23_combo_of_CG06-09_8_20_14_all_48_7</name>
    <dbReference type="NCBI Taxonomy" id="2014292"/>
    <lineage>
        <taxon>Bacteria</taxon>
        <taxon>Candidatus Ratteibacteria</taxon>
    </lineage>
</organism>
<dbReference type="GO" id="GO:0005886">
    <property type="term" value="C:plasma membrane"/>
    <property type="evidence" value="ECO:0007669"/>
    <property type="project" value="UniProtKB-SubCell"/>
</dbReference>
<keyword evidence="6 10" id="KW-0812">Transmembrane</keyword>
<evidence type="ECO:0000256" key="5">
    <source>
        <dbReference type="ARBA" id="ARBA00022519"/>
    </source>
</evidence>
<evidence type="ECO:0000256" key="10">
    <source>
        <dbReference type="SAM" id="Phobius"/>
    </source>
</evidence>
<dbReference type="InterPro" id="IPR037682">
    <property type="entry name" value="TonB_C"/>
</dbReference>
<keyword evidence="8 10" id="KW-1133">Transmembrane helix</keyword>
<evidence type="ECO:0000256" key="9">
    <source>
        <dbReference type="ARBA" id="ARBA00023136"/>
    </source>
</evidence>
<evidence type="ECO:0000313" key="13">
    <source>
        <dbReference type="Proteomes" id="UP000230392"/>
    </source>
</evidence>